<organism evidence="11 12">
    <name type="scientific">Metarhizium rileyi (strain RCEF 4871)</name>
    <name type="common">Nomuraea rileyi</name>
    <dbReference type="NCBI Taxonomy" id="1649241"/>
    <lineage>
        <taxon>Eukaryota</taxon>
        <taxon>Fungi</taxon>
        <taxon>Dikarya</taxon>
        <taxon>Ascomycota</taxon>
        <taxon>Pezizomycotina</taxon>
        <taxon>Sordariomycetes</taxon>
        <taxon>Hypocreomycetidae</taxon>
        <taxon>Hypocreales</taxon>
        <taxon>Clavicipitaceae</taxon>
        <taxon>Metarhizium</taxon>
    </lineage>
</organism>
<dbReference type="InterPro" id="IPR036396">
    <property type="entry name" value="Cyt_P450_sf"/>
</dbReference>
<proteinExistence type="inferred from homology"/>
<evidence type="ECO:0000256" key="5">
    <source>
        <dbReference type="ARBA" id="ARBA00022723"/>
    </source>
</evidence>
<keyword evidence="6 10" id="KW-0560">Oxidoreductase</keyword>
<evidence type="ECO:0000256" key="9">
    <source>
        <dbReference type="PIRSR" id="PIRSR602403-1"/>
    </source>
</evidence>
<comment type="caution">
    <text evidence="11">The sequence shown here is derived from an EMBL/GenBank/DDBJ whole genome shotgun (WGS) entry which is preliminary data.</text>
</comment>
<dbReference type="PRINTS" id="PR00465">
    <property type="entry name" value="EP450IV"/>
</dbReference>
<dbReference type="InterPro" id="IPR002403">
    <property type="entry name" value="Cyt_P450_E_grp-IV"/>
</dbReference>
<keyword evidence="8 10" id="KW-0503">Monooxygenase</keyword>
<keyword evidence="5 9" id="KW-0479">Metal-binding</keyword>
<dbReference type="EMBL" id="AZHC01000006">
    <property type="protein sequence ID" value="OAA47113.1"/>
    <property type="molecule type" value="Genomic_DNA"/>
</dbReference>
<keyword evidence="7 9" id="KW-0408">Iron</keyword>
<dbReference type="InterPro" id="IPR017972">
    <property type="entry name" value="Cyt_P450_CS"/>
</dbReference>
<evidence type="ECO:0000256" key="3">
    <source>
        <dbReference type="ARBA" id="ARBA00010617"/>
    </source>
</evidence>
<comment type="cofactor">
    <cofactor evidence="1 9">
        <name>heme</name>
        <dbReference type="ChEBI" id="CHEBI:30413"/>
    </cofactor>
</comment>
<dbReference type="PANTHER" id="PTHR46206:SF1">
    <property type="entry name" value="P450, PUTATIVE (EUROFUNG)-RELATED"/>
    <property type="match status" value="1"/>
</dbReference>
<evidence type="ECO:0000313" key="12">
    <source>
        <dbReference type="Proteomes" id="UP000243498"/>
    </source>
</evidence>
<dbReference type="PROSITE" id="PS00086">
    <property type="entry name" value="CYTOCHROME_P450"/>
    <property type="match status" value="1"/>
</dbReference>
<dbReference type="CDD" id="cd11041">
    <property type="entry name" value="CYP503A1-like"/>
    <property type="match status" value="1"/>
</dbReference>
<dbReference type="OMA" id="VMHKYLA"/>
<dbReference type="GO" id="GO:0020037">
    <property type="term" value="F:heme binding"/>
    <property type="evidence" value="ECO:0007669"/>
    <property type="project" value="InterPro"/>
</dbReference>
<dbReference type="GO" id="GO:0004497">
    <property type="term" value="F:monooxygenase activity"/>
    <property type="evidence" value="ECO:0007669"/>
    <property type="project" value="UniProtKB-KW"/>
</dbReference>
<dbReference type="Pfam" id="PF00067">
    <property type="entry name" value="p450"/>
    <property type="match status" value="1"/>
</dbReference>
<dbReference type="GO" id="GO:0005506">
    <property type="term" value="F:iron ion binding"/>
    <property type="evidence" value="ECO:0007669"/>
    <property type="project" value="InterPro"/>
</dbReference>
<evidence type="ECO:0000256" key="8">
    <source>
        <dbReference type="ARBA" id="ARBA00023033"/>
    </source>
</evidence>
<evidence type="ECO:0000313" key="11">
    <source>
        <dbReference type="EMBL" id="OAA47113.1"/>
    </source>
</evidence>
<dbReference type="Gene3D" id="1.10.630.10">
    <property type="entry name" value="Cytochrome P450"/>
    <property type="match status" value="1"/>
</dbReference>
<dbReference type="OrthoDB" id="1844152at2759"/>
<dbReference type="PANTHER" id="PTHR46206">
    <property type="entry name" value="CYTOCHROME P450"/>
    <property type="match status" value="1"/>
</dbReference>
<feature type="binding site" description="axial binding residue" evidence="9">
    <location>
        <position position="469"/>
    </location>
    <ligand>
        <name>heme</name>
        <dbReference type="ChEBI" id="CHEBI:30413"/>
    </ligand>
    <ligandPart>
        <name>Fe</name>
        <dbReference type="ChEBI" id="CHEBI:18248"/>
    </ligandPart>
</feature>
<dbReference type="SUPFAM" id="SSF48264">
    <property type="entry name" value="Cytochrome P450"/>
    <property type="match status" value="1"/>
</dbReference>
<protein>
    <submittedName>
        <fullName evidence="11">Ent-kaurene oxidase</fullName>
    </submittedName>
</protein>
<sequence length="528" mass="59723">MFLYWLLAVPLIIVLGFVLDYLCLVKHSSDIPTVGNDAGFWAHVRSNFGYFTRQREWLKNGYNKYNKIGLPFLVPAGFSRSHDVVLPRSMLPWLRDQPETAVNARVAHNVAAYGDYNFLDPQIIQSSFGVRALQKSLNRSLPGLVSAVDEEVRHAVDVALGQVGHDAWTSINLWDTWQSIVPSVTNRLLVGSPLCRDKRFLDSMVDFAHAVLRNCVLLRLLPQVLHPVLGRLLAVPNWIYWKRAYRVLEPVIRNRLDYMCRQAAGDADLRNWLPPEDYITWLIRLALEEKCDAELDPVVISKRLLPIEFAAIDTTVLTGVLWFQDLLKSPSVIQDLTSELRAHEPNAGDSWSVKSLQSLVDMDSSIRESQRVSNFHLTLVERVVVAPDGLRLPGVGWKLPKGVHLTVNLDGSHHDDEFYNEPLAYDALRFSRMRKKRGDHNIGNDVATPIGMVTMSDHHFPFGHGKHTCPGRFFVAHEMKLIAAHLLLNFDIKPADVDASRSWVGSGMIPPFSSRIQIRRKPPSPSHS</sequence>
<evidence type="ECO:0000256" key="6">
    <source>
        <dbReference type="ARBA" id="ARBA00023002"/>
    </source>
</evidence>
<dbReference type="AlphaFoldDB" id="A0A162JTF7"/>
<evidence type="ECO:0000256" key="2">
    <source>
        <dbReference type="ARBA" id="ARBA00005179"/>
    </source>
</evidence>
<evidence type="ECO:0000256" key="7">
    <source>
        <dbReference type="ARBA" id="ARBA00023004"/>
    </source>
</evidence>
<accession>A0A162JTF7</accession>
<name>A0A162JTF7_METRR</name>
<evidence type="ECO:0000256" key="1">
    <source>
        <dbReference type="ARBA" id="ARBA00001971"/>
    </source>
</evidence>
<dbReference type="GO" id="GO:0016705">
    <property type="term" value="F:oxidoreductase activity, acting on paired donors, with incorporation or reduction of molecular oxygen"/>
    <property type="evidence" value="ECO:0007669"/>
    <property type="project" value="InterPro"/>
</dbReference>
<evidence type="ECO:0000256" key="4">
    <source>
        <dbReference type="ARBA" id="ARBA00022617"/>
    </source>
</evidence>
<dbReference type="STRING" id="1081105.A0A162JTF7"/>
<dbReference type="InterPro" id="IPR001128">
    <property type="entry name" value="Cyt_P450"/>
</dbReference>
<keyword evidence="12" id="KW-1185">Reference proteome</keyword>
<gene>
    <name evidence="11" type="ORF">NOR_02749</name>
</gene>
<evidence type="ECO:0000256" key="10">
    <source>
        <dbReference type="RuleBase" id="RU000461"/>
    </source>
</evidence>
<comment type="similarity">
    <text evidence="3 10">Belongs to the cytochrome P450 family.</text>
</comment>
<dbReference type="Proteomes" id="UP000243498">
    <property type="component" value="Unassembled WGS sequence"/>
</dbReference>
<reference evidence="11 12" key="1">
    <citation type="journal article" date="2016" name="Genome Biol. Evol.">
        <title>Divergent and convergent evolution of fungal pathogenicity.</title>
        <authorList>
            <person name="Shang Y."/>
            <person name="Xiao G."/>
            <person name="Zheng P."/>
            <person name="Cen K."/>
            <person name="Zhan S."/>
            <person name="Wang C."/>
        </authorList>
    </citation>
    <scope>NUCLEOTIDE SEQUENCE [LARGE SCALE GENOMIC DNA]</scope>
    <source>
        <strain evidence="11 12">RCEF 4871</strain>
    </source>
</reference>
<comment type="pathway">
    <text evidence="2">Secondary metabolite biosynthesis.</text>
</comment>
<keyword evidence="4 9" id="KW-0349">Heme</keyword>